<dbReference type="OrthoDB" id="571721at2"/>
<dbReference type="Proteomes" id="UP000001441">
    <property type="component" value="Chromosome"/>
</dbReference>
<dbReference type="eggNOG" id="ENOG502ZC55">
    <property type="taxonomic scope" value="Bacteria"/>
</dbReference>
<dbReference type="InterPro" id="IPR040788">
    <property type="entry name" value="HEPN_MAE_28990"/>
</dbReference>
<dbReference type="REBASE" id="24171">
    <property type="entry name" value="Avi180ORF1461P"/>
</dbReference>
<evidence type="ECO:0000259" key="1">
    <source>
        <dbReference type="Pfam" id="PF18737"/>
    </source>
</evidence>
<evidence type="ECO:0000313" key="3">
    <source>
        <dbReference type="Proteomes" id="UP000001441"/>
    </source>
</evidence>
<accession>D3RT86</accession>
<dbReference type="HOGENOM" id="CLU_100975_0_0_6"/>
<name>D3RT86_ALLVD</name>
<dbReference type="AlphaFoldDB" id="D3RT86"/>
<protein>
    <recommendedName>
        <fullName evidence="1">MAE-28990/MAE-18760-like HEPN domain-containing protein</fullName>
    </recommendedName>
</protein>
<keyword evidence="3" id="KW-1185">Reference proteome</keyword>
<dbReference type="EMBL" id="CP001896">
    <property type="protein sequence ID" value="ADC62395.1"/>
    <property type="molecule type" value="Genomic_DNA"/>
</dbReference>
<dbReference type="RefSeq" id="WP_012970669.1">
    <property type="nucleotide sequence ID" value="NC_013851.1"/>
</dbReference>
<evidence type="ECO:0000313" key="2">
    <source>
        <dbReference type="EMBL" id="ADC62395.1"/>
    </source>
</evidence>
<reference evidence="2 3" key="1">
    <citation type="journal article" date="2011" name="Stand. Genomic Sci.">
        <title>Complete genome sequence of Allochromatium vinosum DSM 180(T).</title>
        <authorList>
            <person name="Weissgerber T."/>
            <person name="Zigann R."/>
            <person name="Bruce D."/>
            <person name="Chang Y.J."/>
            <person name="Detter J.C."/>
            <person name="Han C."/>
            <person name="Hauser L."/>
            <person name="Jeffries C.D."/>
            <person name="Land M."/>
            <person name="Munk A.C."/>
            <person name="Tapia R."/>
            <person name="Dahl C."/>
        </authorList>
    </citation>
    <scope>NUCLEOTIDE SEQUENCE [LARGE SCALE GENOMIC DNA]</scope>
    <source>
        <strain evidence="3">ATCC 17899 / DSM 180 / NBRC 103801 / NCIMB 10441 / D</strain>
    </source>
</reference>
<dbReference type="STRING" id="572477.Alvin_1460"/>
<dbReference type="KEGG" id="alv:Alvin_1460"/>
<dbReference type="Pfam" id="PF18737">
    <property type="entry name" value="HEPN_MAE_28990"/>
    <property type="match status" value="1"/>
</dbReference>
<sequence>MSALTTAFQERKAEVEAYLEFLSDMEEQTKKGPPRFEGAQRPITVEQQRILYSTVYLQLYNLVEATISLCIHEVTEATRSNAQWTPSDLNDDLRREWVRAVARTHEALSPDNRLNHALQLCNHLASALPVDRFDMDKGGGGNWDDSAIERMTKRLGFELHVAKKIYAAIKKPIRDDMGSLALVKNLRNRLAHGSISFVECSENETFSGIKSLANNTLRYLEAVVGCFEKYLEGYEYLLPERRP</sequence>
<organism evidence="2 3">
    <name type="scientific">Allochromatium vinosum (strain ATCC 17899 / DSM 180 / NBRC 103801 / NCIMB 10441 / D)</name>
    <name type="common">Chromatium vinosum</name>
    <dbReference type="NCBI Taxonomy" id="572477"/>
    <lineage>
        <taxon>Bacteria</taxon>
        <taxon>Pseudomonadati</taxon>
        <taxon>Pseudomonadota</taxon>
        <taxon>Gammaproteobacteria</taxon>
        <taxon>Chromatiales</taxon>
        <taxon>Chromatiaceae</taxon>
        <taxon>Allochromatium</taxon>
    </lineage>
</organism>
<feature type="domain" description="MAE-28990/MAE-18760-like HEPN" evidence="1">
    <location>
        <begin position="2"/>
        <end position="236"/>
    </location>
</feature>
<gene>
    <name evidence="2" type="ordered locus">Alvin_1460</name>
</gene>
<proteinExistence type="predicted"/>